<feature type="signal peptide" evidence="1">
    <location>
        <begin position="1"/>
        <end position="17"/>
    </location>
</feature>
<protein>
    <recommendedName>
        <fullName evidence="3">Secreted protein</fullName>
    </recommendedName>
</protein>
<accession>A0A147BV17</accession>
<reference evidence="2" key="1">
    <citation type="journal article" date="2018" name="PLoS Negl. Trop. Dis.">
        <title>Sialome diversity of ticks revealed by RNAseq of single tick salivary glands.</title>
        <authorList>
            <person name="Perner J."/>
            <person name="Kropackova S."/>
            <person name="Kopacek P."/>
            <person name="Ribeiro J.M."/>
        </authorList>
    </citation>
    <scope>NUCLEOTIDE SEQUENCE</scope>
    <source>
        <strain evidence="2">Siblings of single egg batch collected in Ceske Budejovice</strain>
        <tissue evidence="2">Salivary glands</tissue>
    </source>
</reference>
<evidence type="ECO:0008006" key="3">
    <source>
        <dbReference type="Google" id="ProtNLM"/>
    </source>
</evidence>
<feature type="chain" id="PRO_5007543158" description="Secreted protein" evidence="1">
    <location>
        <begin position="18"/>
        <end position="69"/>
    </location>
</feature>
<dbReference type="EMBL" id="GEGO01000745">
    <property type="protein sequence ID" value="JAR94659.1"/>
    <property type="molecule type" value="Transcribed_RNA"/>
</dbReference>
<keyword evidence="1" id="KW-0732">Signal</keyword>
<evidence type="ECO:0000256" key="1">
    <source>
        <dbReference type="SAM" id="SignalP"/>
    </source>
</evidence>
<evidence type="ECO:0000313" key="2">
    <source>
        <dbReference type="EMBL" id="JAR94659.1"/>
    </source>
</evidence>
<name>A0A147BV17_IXORI</name>
<dbReference type="AlphaFoldDB" id="A0A147BV17"/>
<proteinExistence type="predicted"/>
<sequence length="69" mass="7467">MCLVLFAKCFLSRGCGGFSCRDADKLVGREEIAAMRGLGVRPLDAGAMIALPRMPLGCRSECVVIQMQF</sequence>
<organism evidence="2">
    <name type="scientific">Ixodes ricinus</name>
    <name type="common">Common tick</name>
    <name type="synonym">Acarus ricinus</name>
    <dbReference type="NCBI Taxonomy" id="34613"/>
    <lineage>
        <taxon>Eukaryota</taxon>
        <taxon>Metazoa</taxon>
        <taxon>Ecdysozoa</taxon>
        <taxon>Arthropoda</taxon>
        <taxon>Chelicerata</taxon>
        <taxon>Arachnida</taxon>
        <taxon>Acari</taxon>
        <taxon>Parasitiformes</taxon>
        <taxon>Ixodida</taxon>
        <taxon>Ixodoidea</taxon>
        <taxon>Ixodidae</taxon>
        <taxon>Ixodinae</taxon>
        <taxon>Ixodes</taxon>
    </lineage>
</organism>